<protein>
    <submittedName>
        <fullName evidence="4">Perchlorate reductase C</fullName>
    </submittedName>
</protein>
<feature type="chain" id="PRO_5002775364" evidence="2">
    <location>
        <begin position="23"/>
        <end position="236"/>
    </location>
</feature>
<dbReference type="InterPro" id="IPR051829">
    <property type="entry name" value="Multiheme_Cytochr_ET"/>
</dbReference>
<dbReference type="SMR" id="B2D1S6"/>
<evidence type="ECO:0000256" key="1">
    <source>
        <dbReference type="ARBA" id="ARBA00022729"/>
    </source>
</evidence>
<evidence type="ECO:0000259" key="3">
    <source>
        <dbReference type="Pfam" id="PF13435"/>
    </source>
</evidence>
<dbReference type="EMBL" id="EU571095">
    <property type="protein sequence ID" value="ACB69919.1"/>
    <property type="molecule type" value="Genomic_DNA"/>
</dbReference>
<dbReference type="AlphaFoldDB" id="B2D1S6"/>
<evidence type="ECO:0000256" key="2">
    <source>
        <dbReference type="SAM" id="SignalP"/>
    </source>
</evidence>
<dbReference type="SUPFAM" id="SSF48695">
    <property type="entry name" value="Multiheme cytochromes"/>
    <property type="match status" value="1"/>
</dbReference>
<evidence type="ECO:0000313" key="4">
    <source>
        <dbReference type="EMBL" id="ACB69919.1"/>
    </source>
</evidence>
<sequence>MIKTLALATLLFSGFLPGVTVAQQAEYLGFRACTKCHDSQGDTWRASAHAKAFDSLKPNAKSEAKTKAKLDPKKDYTQDKNCVGCHVTGYGEPGGFVLGASPEDMKTVLGVTCESCHGAGGKFRNLHGEASDRLKNRGETSARKPLVDAGQNFDMEKACARCHLNYEGSSKYEAKAPFTPFSPAVDSKYQFDYLKSVTATGKSNPVHTHFKLRGVFKGDPVPAVRATLQEDAPEPE</sequence>
<dbReference type="InterPro" id="IPR023155">
    <property type="entry name" value="Cyt_c-552/4"/>
</dbReference>
<name>B2D1S6_9RHOO</name>
<dbReference type="Gene3D" id="1.10.1130.10">
    <property type="entry name" value="Flavocytochrome C3, Chain A"/>
    <property type="match status" value="1"/>
</dbReference>
<gene>
    <name evidence="4" type="primary">pcrC</name>
</gene>
<organism evidence="4">
    <name type="scientific">Azospira sp. KJ</name>
    <dbReference type="NCBI Taxonomy" id="162176"/>
    <lineage>
        <taxon>Bacteria</taxon>
        <taxon>Pseudomonadati</taxon>
        <taxon>Pseudomonadota</taxon>
        <taxon>Betaproteobacteria</taxon>
        <taxon>Rhodocyclales</taxon>
        <taxon>Rhodocyclaceae</taxon>
        <taxon>Azospira</taxon>
    </lineage>
</organism>
<keyword evidence="1 2" id="KW-0732">Signal</keyword>
<feature type="signal peptide" evidence="2">
    <location>
        <begin position="1"/>
        <end position="22"/>
    </location>
</feature>
<proteinExistence type="predicted"/>
<feature type="domain" description="Cytochrome c-552/4" evidence="3">
    <location>
        <begin position="32"/>
        <end position="118"/>
    </location>
</feature>
<dbReference type="Pfam" id="PF13435">
    <property type="entry name" value="Cytochrome_C554"/>
    <property type="match status" value="1"/>
</dbReference>
<reference evidence="4" key="1">
    <citation type="submission" date="2008-03" db="EMBL/GenBank/DDBJ databases">
        <title>Cloning and sequencing of genes involved in perchlorate degradation in Dechlorosoma sp. KJ.</title>
        <authorList>
            <person name="Ederer M.M."/>
            <person name="Bansal R."/>
            <person name="Crawford R.L."/>
        </authorList>
    </citation>
    <scope>NUCLEOTIDE SEQUENCE</scope>
    <source>
        <strain evidence="4">KJ</strain>
    </source>
</reference>
<dbReference type="PANTHER" id="PTHR35038">
    <property type="entry name" value="DISSIMILATORY SULFITE REDUCTASE SIRA"/>
    <property type="match status" value="1"/>
</dbReference>
<accession>B2D1S6</accession>
<dbReference type="InterPro" id="IPR036280">
    <property type="entry name" value="Multihaem_cyt_sf"/>
</dbReference>